<evidence type="ECO:0000313" key="3">
    <source>
        <dbReference type="Proteomes" id="UP000225706"/>
    </source>
</evidence>
<keyword evidence="3" id="KW-1185">Reference proteome</keyword>
<dbReference type="InterPro" id="IPR001660">
    <property type="entry name" value="SAM"/>
</dbReference>
<reference evidence="3" key="1">
    <citation type="journal article" date="2017" name="bioRxiv">
        <title>Comparative analysis of the genomes of Stylophora pistillata and Acropora digitifera provides evidence for extensive differences between species of corals.</title>
        <authorList>
            <person name="Voolstra C.R."/>
            <person name="Li Y."/>
            <person name="Liew Y.J."/>
            <person name="Baumgarten S."/>
            <person name="Zoccola D."/>
            <person name="Flot J.-F."/>
            <person name="Tambutte S."/>
            <person name="Allemand D."/>
            <person name="Aranda M."/>
        </authorList>
    </citation>
    <scope>NUCLEOTIDE SEQUENCE [LARGE SCALE GENOMIC DNA]</scope>
</reference>
<dbReference type="AlphaFoldDB" id="A0A2B4RUC5"/>
<feature type="domain" description="SAM" evidence="1">
    <location>
        <begin position="64"/>
        <end position="133"/>
    </location>
</feature>
<accession>A0A2B4RUC5</accession>
<proteinExistence type="predicted"/>
<feature type="domain" description="SAM" evidence="1">
    <location>
        <begin position="6"/>
        <end position="70"/>
    </location>
</feature>
<dbReference type="Proteomes" id="UP000225706">
    <property type="component" value="Unassembled WGS sequence"/>
</dbReference>
<sequence>MQIVMATRSAVENFLEKIGLESYRTRFLSQGYDTIIDLCLLDEHDLDSLSIQEPVERYKILDAASCIDVADWLQHLGLDNENCYLERLRAEGITTIRDVKSREWSDELLDSLEIMIPGHRKRVTSAATFLKWHSAEEPDTRVVVLGYWGQPPGLEDNPYPFLCVPGHLKSDTGEGARSSELTVFIVDSGSDVVTATESLIANLQLEYLRNVDSRGPYSAADKPLYRGVLKLGTEEFEVEVIPEKLASVGHAVMRKFKHYIDGKFHRWLKEDKPEETQPPLEEPE</sequence>
<comment type="caution">
    <text evidence="2">The sequence shown here is derived from an EMBL/GenBank/DDBJ whole genome shotgun (WGS) entry which is preliminary data.</text>
</comment>
<dbReference type="EMBL" id="LSMT01000343">
    <property type="protein sequence ID" value="PFX19832.1"/>
    <property type="molecule type" value="Genomic_DNA"/>
</dbReference>
<dbReference type="InterPro" id="IPR051725">
    <property type="entry name" value="SAM-SH3_domain_protein"/>
</dbReference>
<dbReference type="InterPro" id="IPR013761">
    <property type="entry name" value="SAM/pointed_sf"/>
</dbReference>
<evidence type="ECO:0000259" key="1">
    <source>
        <dbReference type="PROSITE" id="PS50105"/>
    </source>
</evidence>
<evidence type="ECO:0000313" key="2">
    <source>
        <dbReference type="EMBL" id="PFX19832.1"/>
    </source>
</evidence>
<dbReference type="SUPFAM" id="SSF47769">
    <property type="entry name" value="SAM/Pointed domain"/>
    <property type="match status" value="2"/>
</dbReference>
<name>A0A2B4RUC5_STYPI</name>
<dbReference type="OrthoDB" id="1919336at2759"/>
<dbReference type="SMART" id="SM00454">
    <property type="entry name" value="SAM"/>
    <property type="match status" value="2"/>
</dbReference>
<dbReference type="PANTHER" id="PTHR12301">
    <property type="entry name" value="SAM-DOMAIN, SH3 AND NUCLEAR LOCALIZATION SIGNALS PROTEIN RELATED"/>
    <property type="match status" value="1"/>
</dbReference>
<protein>
    <submittedName>
        <fullName evidence="2">Ankyrin repeat and SAM domain-containing protein 1A</fullName>
    </submittedName>
</protein>
<gene>
    <name evidence="2" type="primary">ANKS1A</name>
    <name evidence="2" type="ORF">AWC38_SpisGene15754</name>
</gene>
<dbReference type="Pfam" id="PF07647">
    <property type="entry name" value="SAM_2"/>
    <property type="match status" value="1"/>
</dbReference>
<organism evidence="2 3">
    <name type="scientific">Stylophora pistillata</name>
    <name type="common">Smooth cauliflower coral</name>
    <dbReference type="NCBI Taxonomy" id="50429"/>
    <lineage>
        <taxon>Eukaryota</taxon>
        <taxon>Metazoa</taxon>
        <taxon>Cnidaria</taxon>
        <taxon>Anthozoa</taxon>
        <taxon>Hexacorallia</taxon>
        <taxon>Scleractinia</taxon>
        <taxon>Astrocoeniina</taxon>
        <taxon>Pocilloporidae</taxon>
        <taxon>Stylophora</taxon>
    </lineage>
</organism>
<dbReference type="Pfam" id="PF00536">
    <property type="entry name" value="SAM_1"/>
    <property type="match status" value="1"/>
</dbReference>
<dbReference type="Gene3D" id="1.10.150.50">
    <property type="entry name" value="Transcription Factor, Ets-1"/>
    <property type="match status" value="2"/>
</dbReference>
<dbReference type="PROSITE" id="PS50105">
    <property type="entry name" value="SAM_DOMAIN"/>
    <property type="match status" value="2"/>
</dbReference>
<dbReference type="PANTHER" id="PTHR12301:SF8">
    <property type="entry name" value="STERILE ALPHA MOTIF DOMAIN-CONTAINING PROTEIN 5"/>
    <property type="match status" value="1"/>
</dbReference>